<sequence length="266" mass="28763">MVPISRTTTTAVSDRKAVGQPTQGLVLPSLGFDEEPPERYHFLNTLGGSLRCRGHGLVLPSLGFDEEPPERYHFLNTLGGSLRCRGHGSPSPSLWWIHADDLNGSSSSASWAGSVGIMMSTPAALSEVPGLRHTSADGSTLLFPAFGASEFRAHVHSTSYRCVLSNALGKMASRTVRVRAGTTAVVLRRIDSQDERWRRCEKGHSAPCSFADLRTSPLLSPATDCVIITSVSHFTFIECDRHVLGRFLRHSGQLPSTLAALSPEVD</sequence>
<evidence type="ECO:0000313" key="1">
    <source>
        <dbReference type="EMBL" id="KAH8024646.1"/>
    </source>
</evidence>
<evidence type="ECO:0008006" key="3">
    <source>
        <dbReference type="Google" id="ProtNLM"/>
    </source>
</evidence>
<dbReference type="EMBL" id="JABSTU010000007">
    <property type="protein sequence ID" value="KAH8024646.1"/>
    <property type="molecule type" value="Genomic_DNA"/>
</dbReference>
<gene>
    <name evidence="1" type="ORF">HPB51_000126</name>
</gene>
<reference evidence="1" key="2">
    <citation type="submission" date="2021-09" db="EMBL/GenBank/DDBJ databases">
        <authorList>
            <person name="Jia N."/>
            <person name="Wang J."/>
            <person name="Shi W."/>
            <person name="Du L."/>
            <person name="Sun Y."/>
            <person name="Zhan W."/>
            <person name="Jiang J."/>
            <person name="Wang Q."/>
            <person name="Zhang B."/>
            <person name="Ji P."/>
            <person name="Sakyi L.B."/>
            <person name="Cui X."/>
            <person name="Yuan T."/>
            <person name="Jiang B."/>
            <person name="Yang W."/>
            <person name="Lam T.T.-Y."/>
            <person name="Chang Q."/>
            <person name="Ding S."/>
            <person name="Wang X."/>
            <person name="Zhu J."/>
            <person name="Ruan X."/>
            <person name="Zhao L."/>
            <person name="Wei J."/>
            <person name="Que T."/>
            <person name="Du C."/>
            <person name="Cheng J."/>
            <person name="Dai P."/>
            <person name="Han X."/>
            <person name="Huang E."/>
            <person name="Gao Y."/>
            <person name="Liu J."/>
            <person name="Shao H."/>
            <person name="Ye R."/>
            <person name="Li L."/>
            <person name="Wei W."/>
            <person name="Wang X."/>
            <person name="Wang C."/>
            <person name="Huo Q."/>
            <person name="Li W."/>
            <person name="Guo W."/>
            <person name="Chen H."/>
            <person name="Chen S."/>
            <person name="Zhou L."/>
            <person name="Zhou L."/>
            <person name="Ni X."/>
            <person name="Tian J."/>
            <person name="Zhou Y."/>
            <person name="Sheng Y."/>
            <person name="Liu T."/>
            <person name="Pan Y."/>
            <person name="Xia L."/>
            <person name="Li J."/>
            <person name="Zhao F."/>
            <person name="Cao W."/>
        </authorList>
    </citation>
    <scope>NUCLEOTIDE SEQUENCE</scope>
    <source>
        <strain evidence="1">Rmic-2018</strain>
        <tissue evidence="1">Larvae</tissue>
    </source>
</reference>
<organism evidence="1 2">
    <name type="scientific">Rhipicephalus microplus</name>
    <name type="common">Cattle tick</name>
    <name type="synonym">Boophilus microplus</name>
    <dbReference type="NCBI Taxonomy" id="6941"/>
    <lineage>
        <taxon>Eukaryota</taxon>
        <taxon>Metazoa</taxon>
        <taxon>Ecdysozoa</taxon>
        <taxon>Arthropoda</taxon>
        <taxon>Chelicerata</taxon>
        <taxon>Arachnida</taxon>
        <taxon>Acari</taxon>
        <taxon>Parasitiformes</taxon>
        <taxon>Ixodida</taxon>
        <taxon>Ixodoidea</taxon>
        <taxon>Ixodidae</taxon>
        <taxon>Rhipicephalinae</taxon>
        <taxon>Rhipicephalus</taxon>
        <taxon>Boophilus</taxon>
    </lineage>
</organism>
<protein>
    <recommendedName>
        <fullName evidence="3">Ig-like domain-containing protein</fullName>
    </recommendedName>
</protein>
<accession>A0A9J6DRP5</accession>
<dbReference type="AlphaFoldDB" id="A0A9J6DRP5"/>
<reference evidence="1" key="1">
    <citation type="journal article" date="2020" name="Cell">
        <title>Large-Scale Comparative Analyses of Tick Genomes Elucidate Their Genetic Diversity and Vector Capacities.</title>
        <authorList>
            <consortium name="Tick Genome and Microbiome Consortium (TIGMIC)"/>
            <person name="Jia N."/>
            <person name="Wang J."/>
            <person name="Shi W."/>
            <person name="Du L."/>
            <person name="Sun Y."/>
            <person name="Zhan W."/>
            <person name="Jiang J.F."/>
            <person name="Wang Q."/>
            <person name="Zhang B."/>
            <person name="Ji P."/>
            <person name="Bell-Sakyi L."/>
            <person name="Cui X.M."/>
            <person name="Yuan T.T."/>
            <person name="Jiang B.G."/>
            <person name="Yang W.F."/>
            <person name="Lam T.T."/>
            <person name="Chang Q.C."/>
            <person name="Ding S.J."/>
            <person name="Wang X.J."/>
            <person name="Zhu J.G."/>
            <person name="Ruan X.D."/>
            <person name="Zhao L."/>
            <person name="Wei J.T."/>
            <person name="Ye R.Z."/>
            <person name="Que T.C."/>
            <person name="Du C.H."/>
            <person name="Zhou Y.H."/>
            <person name="Cheng J.X."/>
            <person name="Dai P.F."/>
            <person name="Guo W.B."/>
            <person name="Han X.H."/>
            <person name="Huang E.J."/>
            <person name="Li L.F."/>
            <person name="Wei W."/>
            <person name="Gao Y.C."/>
            <person name="Liu J.Z."/>
            <person name="Shao H.Z."/>
            <person name="Wang X."/>
            <person name="Wang C.C."/>
            <person name="Yang T.C."/>
            <person name="Huo Q.B."/>
            <person name="Li W."/>
            <person name="Chen H.Y."/>
            <person name="Chen S.E."/>
            <person name="Zhou L.G."/>
            <person name="Ni X.B."/>
            <person name="Tian J.H."/>
            <person name="Sheng Y."/>
            <person name="Liu T."/>
            <person name="Pan Y.S."/>
            <person name="Xia L.Y."/>
            <person name="Li J."/>
            <person name="Zhao F."/>
            <person name="Cao W.C."/>
        </authorList>
    </citation>
    <scope>NUCLEOTIDE SEQUENCE</scope>
    <source>
        <strain evidence="1">Rmic-2018</strain>
    </source>
</reference>
<dbReference type="VEuPathDB" id="VectorBase:LOC119169661"/>
<name>A0A9J6DRP5_RHIMP</name>
<dbReference type="Gene3D" id="2.60.40.10">
    <property type="entry name" value="Immunoglobulins"/>
    <property type="match status" value="1"/>
</dbReference>
<dbReference type="InterPro" id="IPR013783">
    <property type="entry name" value="Ig-like_fold"/>
</dbReference>
<keyword evidence="2" id="KW-1185">Reference proteome</keyword>
<proteinExistence type="predicted"/>
<dbReference type="Proteomes" id="UP000821866">
    <property type="component" value="Unassembled WGS sequence"/>
</dbReference>
<evidence type="ECO:0000313" key="2">
    <source>
        <dbReference type="Proteomes" id="UP000821866"/>
    </source>
</evidence>
<comment type="caution">
    <text evidence="1">The sequence shown here is derived from an EMBL/GenBank/DDBJ whole genome shotgun (WGS) entry which is preliminary data.</text>
</comment>